<name>A0A016V5K0_9BILA</name>
<proteinExistence type="predicted"/>
<evidence type="ECO:0000313" key="1">
    <source>
        <dbReference type="EMBL" id="EYC22944.1"/>
    </source>
</evidence>
<organism evidence="1 2">
    <name type="scientific">Ancylostoma ceylanicum</name>
    <dbReference type="NCBI Taxonomy" id="53326"/>
    <lineage>
        <taxon>Eukaryota</taxon>
        <taxon>Metazoa</taxon>
        <taxon>Ecdysozoa</taxon>
        <taxon>Nematoda</taxon>
        <taxon>Chromadorea</taxon>
        <taxon>Rhabditida</taxon>
        <taxon>Rhabditina</taxon>
        <taxon>Rhabditomorpha</taxon>
        <taxon>Strongyloidea</taxon>
        <taxon>Ancylostomatidae</taxon>
        <taxon>Ancylostomatinae</taxon>
        <taxon>Ancylostoma</taxon>
    </lineage>
</organism>
<sequence>MRTIHRVSWRDARTLHGGALARPRLRHMGYGRYGPLAEGVPLGELCLQLPTALYNPVAVINMKIFFTTTLLFNPYICVDLLICLVDGINHIEHNNLCQI</sequence>
<reference evidence="2" key="1">
    <citation type="journal article" date="2015" name="Nat. Genet.">
        <title>The genome and transcriptome of the zoonotic hookworm Ancylostoma ceylanicum identify infection-specific gene families.</title>
        <authorList>
            <person name="Schwarz E.M."/>
            <person name="Hu Y."/>
            <person name="Antoshechkin I."/>
            <person name="Miller M.M."/>
            <person name="Sternberg P.W."/>
            <person name="Aroian R.V."/>
        </authorList>
    </citation>
    <scope>NUCLEOTIDE SEQUENCE</scope>
    <source>
        <strain evidence="2">HY135</strain>
    </source>
</reference>
<accession>A0A016V5K0</accession>
<dbReference type="EMBL" id="JARK01001352">
    <property type="protein sequence ID" value="EYC22944.1"/>
    <property type="molecule type" value="Genomic_DNA"/>
</dbReference>
<evidence type="ECO:0000313" key="2">
    <source>
        <dbReference type="Proteomes" id="UP000024635"/>
    </source>
</evidence>
<comment type="caution">
    <text evidence="1">The sequence shown here is derived from an EMBL/GenBank/DDBJ whole genome shotgun (WGS) entry which is preliminary data.</text>
</comment>
<gene>
    <name evidence="1" type="primary">Acey_s0016.g3030</name>
    <name evidence="1" type="ORF">Y032_0016g3030</name>
</gene>
<dbReference type="Proteomes" id="UP000024635">
    <property type="component" value="Unassembled WGS sequence"/>
</dbReference>
<dbReference type="AlphaFoldDB" id="A0A016V5K0"/>
<keyword evidence="2" id="KW-1185">Reference proteome</keyword>
<protein>
    <submittedName>
        <fullName evidence="1">Uncharacterized protein</fullName>
    </submittedName>
</protein>